<keyword evidence="1" id="KW-0472">Membrane</keyword>
<dbReference type="EMBL" id="VIWP01000016">
    <property type="protein sequence ID" value="TWF44041.1"/>
    <property type="molecule type" value="Genomic_DNA"/>
</dbReference>
<feature type="transmembrane region" description="Helical" evidence="1">
    <location>
        <begin position="155"/>
        <end position="174"/>
    </location>
</feature>
<proteinExistence type="predicted"/>
<evidence type="ECO:0000313" key="2">
    <source>
        <dbReference type="EMBL" id="TWF44041.1"/>
    </source>
</evidence>
<accession>A0A561Q0Y5</accession>
<feature type="transmembrane region" description="Helical" evidence="1">
    <location>
        <begin position="244"/>
        <end position="267"/>
    </location>
</feature>
<dbReference type="Proteomes" id="UP000320653">
    <property type="component" value="Unassembled WGS sequence"/>
</dbReference>
<feature type="transmembrane region" description="Helical" evidence="1">
    <location>
        <begin position="387"/>
        <end position="406"/>
    </location>
</feature>
<evidence type="ECO:0000256" key="1">
    <source>
        <dbReference type="SAM" id="Phobius"/>
    </source>
</evidence>
<organism evidence="2 3">
    <name type="scientific">Neorhizobium alkalisoli</name>
    <dbReference type="NCBI Taxonomy" id="528178"/>
    <lineage>
        <taxon>Bacteria</taxon>
        <taxon>Pseudomonadati</taxon>
        <taxon>Pseudomonadota</taxon>
        <taxon>Alphaproteobacteria</taxon>
        <taxon>Hyphomicrobiales</taxon>
        <taxon>Rhizobiaceae</taxon>
        <taxon>Rhizobium/Agrobacterium group</taxon>
        <taxon>Neorhizobium</taxon>
    </lineage>
</organism>
<feature type="transmembrane region" description="Helical" evidence="1">
    <location>
        <begin position="317"/>
        <end position="337"/>
    </location>
</feature>
<feature type="transmembrane region" description="Helical" evidence="1">
    <location>
        <begin position="357"/>
        <end position="375"/>
    </location>
</feature>
<dbReference type="AlphaFoldDB" id="A0A561Q0Y5"/>
<evidence type="ECO:0000313" key="3">
    <source>
        <dbReference type="Proteomes" id="UP000320653"/>
    </source>
</evidence>
<name>A0A561Q0Y5_9HYPH</name>
<dbReference type="RefSeq" id="WP_145643417.1">
    <property type="nucleotide sequence ID" value="NZ_VIWP01000016.1"/>
</dbReference>
<reference evidence="2 3" key="1">
    <citation type="submission" date="2019-06" db="EMBL/GenBank/DDBJ databases">
        <title>Sorghum-associated microbial communities from plants grown in Nebraska, USA.</title>
        <authorList>
            <person name="Schachtman D."/>
        </authorList>
    </citation>
    <scope>NUCLEOTIDE SEQUENCE [LARGE SCALE GENOMIC DNA]</scope>
    <source>
        <strain evidence="2 3">1225</strain>
    </source>
</reference>
<feature type="transmembrane region" description="Helical" evidence="1">
    <location>
        <begin position="65"/>
        <end position="83"/>
    </location>
</feature>
<keyword evidence="3" id="KW-1185">Reference proteome</keyword>
<feature type="transmembrane region" description="Helical" evidence="1">
    <location>
        <begin position="42"/>
        <end position="58"/>
    </location>
</feature>
<feature type="transmembrane region" description="Helical" evidence="1">
    <location>
        <begin position="89"/>
        <end position="109"/>
    </location>
</feature>
<keyword evidence="1" id="KW-0812">Transmembrane</keyword>
<sequence length="497" mass="55218">MQLTTAERPVANRSRRHKTRIYLLLAMIAVTDFLIFKQAPGLNLFILSILLTAAVLIAGRKPPRLPYVATCFGISALAAAPLLEAPTLAGFVVSMMVVVLNTLAHARLLPKNPSAVPFALLRFMPAIFLRLPQSCRRYLASRSGRSIFGVTQRSLAGWIFPLGMGVVFLFLFSTANPLIEMGLHNIDLSALRNLLDIGRIAFWLIAAAGIWALMRPCLIRKSKLCISRNAGSESDIDSFLDHSMLVRCLSIFNLLFALQTILDLIYLWGGVTLPAGMSHAEYAHRGAYPLVATALLAAAFVLMSMRRDGPGDRSRRIRILVVAWILQNVLLCLSSILRLDLYIEAYSLTGLRLAAGIWMGLVAAGLVLILLRIMLRRSNQWLIAMNLATLSTVLYLVAFIDFSGFIARFNVENSMRPGHQGEPLDLHYLTSLGASAIPALDLYMANVPANSSEHQMAEYGRLKLVSEFAARSRDWRSWTYRKQRMETYLQSTALIKQ</sequence>
<comment type="caution">
    <text evidence="2">The sequence shown here is derived from an EMBL/GenBank/DDBJ whole genome shotgun (WGS) entry which is preliminary data.</text>
</comment>
<feature type="transmembrane region" description="Helical" evidence="1">
    <location>
        <begin position="194"/>
        <end position="214"/>
    </location>
</feature>
<dbReference type="OrthoDB" id="7280060at2"/>
<dbReference type="Pfam" id="PF13687">
    <property type="entry name" value="DUF4153"/>
    <property type="match status" value="1"/>
</dbReference>
<feature type="transmembrane region" description="Helical" evidence="1">
    <location>
        <begin position="21"/>
        <end position="36"/>
    </location>
</feature>
<dbReference type="InterPro" id="IPR025291">
    <property type="entry name" value="DUF4153"/>
</dbReference>
<protein>
    <submittedName>
        <fullName evidence="2">Uncharacterized protein DUF4173</fullName>
    </submittedName>
</protein>
<feature type="transmembrane region" description="Helical" evidence="1">
    <location>
        <begin position="287"/>
        <end position="305"/>
    </location>
</feature>
<gene>
    <name evidence="2" type="ORF">FHW37_11645</name>
</gene>
<keyword evidence="1" id="KW-1133">Transmembrane helix</keyword>